<dbReference type="KEGG" id="fcy:FRACYDRAFT_242225"/>
<dbReference type="EMBL" id="KV784361">
    <property type="protein sequence ID" value="OEU13872.1"/>
    <property type="molecule type" value="Genomic_DNA"/>
</dbReference>
<gene>
    <name evidence="1" type="ORF">FRACYDRAFT_242225</name>
</gene>
<organism evidence="1 2">
    <name type="scientific">Fragilariopsis cylindrus CCMP1102</name>
    <dbReference type="NCBI Taxonomy" id="635003"/>
    <lineage>
        <taxon>Eukaryota</taxon>
        <taxon>Sar</taxon>
        <taxon>Stramenopiles</taxon>
        <taxon>Ochrophyta</taxon>
        <taxon>Bacillariophyta</taxon>
        <taxon>Bacillariophyceae</taxon>
        <taxon>Bacillariophycidae</taxon>
        <taxon>Bacillariales</taxon>
        <taxon>Bacillariaceae</taxon>
        <taxon>Fragilariopsis</taxon>
    </lineage>
</organism>
<protein>
    <submittedName>
        <fullName evidence="1">Uncharacterized protein</fullName>
    </submittedName>
</protein>
<evidence type="ECO:0000313" key="2">
    <source>
        <dbReference type="Proteomes" id="UP000095751"/>
    </source>
</evidence>
<dbReference type="InParanoid" id="A0A1E7F6R1"/>
<accession>A0A1E7F6R1</accession>
<keyword evidence="2" id="KW-1185">Reference proteome</keyword>
<sequence>MPKVSANAKVAIVEALLLRILAEFRMNGINKIPKEFLCRLTGYTSTSSKTWSTAFKNSKNLDTIKIETRNGETSVEMKQVQRMNPKTLRPKEIEALLRKYSKQLQIQQTTFDVFEVLLRLGPRHFITYEDLAKGVNKNIATKSLMDAPKLLNSFALIDKRGRGKTASYRLTQSMFDNDENETVPCSVAASGGAVSAEEISDEWLTCEEDTQTEGIDIPLEGKHVPFHCNQQSQIMAQAIETYVPFAVQEDGTINGGGYQYEAEANNGNSSDRSELEYIINV</sequence>
<dbReference type="Proteomes" id="UP000095751">
    <property type="component" value="Unassembled WGS sequence"/>
</dbReference>
<dbReference type="AlphaFoldDB" id="A0A1E7F6R1"/>
<reference evidence="1 2" key="1">
    <citation type="submission" date="2016-09" db="EMBL/GenBank/DDBJ databases">
        <title>Extensive genetic diversity and differential bi-allelic expression allows diatom success in the polar Southern Ocean.</title>
        <authorList>
            <consortium name="DOE Joint Genome Institute"/>
            <person name="Mock T."/>
            <person name="Otillar R.P."/>
            <person name="Strauss J."/>
            <person name="Dupont C."/>
            <person name="Frickenhaus S."/>
            <person name="Maumus F."/>
            <person name="Mcmullan M."/>
            <person name="Sanges R."/>
            <person name="Schmutz J."/>
            <person name="Toseland A."/>
            <person name="Valas R."/>
            <person name="Veluchamy A."/>
            <person name="Ward B.J."/>
            <person name="Allen A."/>
            <person name="Barry K."/>
            <person name="Falciatore A."/>
            <person name="Ferrante M."/>
            <person name="Fortunato A.E."/>
            <person name="Gloeckner G."/>
            <person name="Gruber A."/>
            <person name="Hipkin R."/>
            <person name="Janech M."/>
            <person name="Kroth P."/>
            <person name="Leese F."/>
            <person name="Lindquist E."/>
            <person name="Lyon B.R."/>
            <person name="Martin J."/>
            <person name="Mayer C."/>
            <person name="Parker M."/>
            <person name="Quesneville H."/>
            <person name="Raymond J."/>
            <person name="Uhlig C."/>
            <person name="Valentin K.U."/>
            <person name="Worden A.Z."/>
            <person name="Armbrust E.V."/>
            <person name="Bowler C."/>
            <person name="Green B."/>
            <person name="Moulton V."/>
            <person name="Van Oosterhout C."/>
            <person name="Grigoriev I."/>
        </authorList>
    </citation>
    <scope>NUCLEOTIDE SEQUENCE [LARGE SCALE GENOMIC DNA]</scope>
    <source>
        <strain evidence="1 2">CCMP1102</strain>
    </source>
</reference>
<proteinExistence type="predicted"/>
<name>A0A1E7F6R1_9STRA</name>
<evidence type="ECO:0000313" key="1">
    <source>
        <dbReference type="EMBL" id="OEU13872.1"/>
    </source>
</evidence>